<evidence type="ECO:0000256" key="1">
    <source>
        <dbReference type="SAM" id="Coils"/>
    </source>
</evidence>
<evidence type="ECO:0000313" key="4">
    <source>
        <dbReference type="EMBL" id="GEU34638.1"/>
    </source>
</evidence>
<dbReference type="InterPro" id="IPR013103">
    <property type="entry name" value="RVT_2"/>
</dbReference>
<protein>
    <submittedName>
        <fullName evidence="4">Copia protein</fullName>
    </submittedName>
</protein>
<evidence type="ECO:0000259" key="3">
    <source>
        <dbReference type="Pfam" id="PF07727"/>
    </source>
</evidence>
<feature type="domain" description="Reverse transcriptase Ty1/copia-type" evidence="3">
    <location>
        <begin position="805"/>
        <end position="900"/>
    </location>
</feature>
<feature type="coiled-coil region" evidence="1">
    <location>
        <begin position="1232"/>
        <end position="1259"/>
    </location>
</feature>
<reference evidence="4" key="1">
    <citation type="journal article" date="2019" name="Sci. Rep.">
        <title>Draft genome of Tanacetum cinerariifolium, the natural source of mosquito coil.</title>
        <authorList>
            <person name="Yamashiro T."/>
            <person name="Shiraishi A."/>
            <person name="Satake H."/>
            <person name="Nakayama K."/>
        </authorList>
    </citation>
    <scope>NUCLEOTIDE SEQUENCE</scope>
</reference>
<keyword evidence="1" id="KW-0175">Coiled coil</keyword>
<organism evidence="4">
    <name type="scientific">Tanacetum cinerariifolium</name>
    <name type="common">Dalmatian daisy</name>
    <name type="synonym">Chrysanthemum cinerariifolium</name>
    <dbReference type="NCBI Taxonomy" id="118510"/>
    <lineage>
        <taxon>Eukaryota</taxon>
        <taxon>Viridiplantae</taxon>
        <taxon>Streptophyta</taxon>
        <taxon>Embryophyta</taxon>
        <taxon>Tracheophyta</taxon>
        <taxon>Spermatophyta</taxon>
        <taxon>Magnoliopsida</taxon>
        <taxon>eudicotyledons</taxon>
        <taxon>Gunneridae</taxon>
        <taxon>Pentapetalae</taxon>
        <taxon>asterids</taxon>
        <taxon>campanulids</taxon>
        <taxon>Asterales</taxon>
        <taxon>Asteraceae</taxon>
        <taxon>Asteroideae</taxon>
        <taxon>Anthemideae</taxon>
        <taxon>Anthemidinae</taxon>
        <taxon>Tanacetum</taxon>
    </lineage>
</organism>
<name>A0A6L2JC99_TANCI</name>
<sequence length="1380" mass="156790">MKLYMQGKDHGRMILNSVENGPMVWPNVTLEDGTTVRPMTYEELSKLEKLHNTCDLKAANIDLQGLPPDVFGLVNHHKVAKEIWDIVKLLMHGTSLTKQEQECELYNEFDKFTHVKGETLYTYYLRFNQLINDMNTINMTMQTVQVYTKFLKSLSYKWGKFMTDVKLARDLHTSSFNQLYGSGITDGSVDQTFTHNAIFQTDDLDAYDSDCDEIPSVAAILMTNLSSCDLKTVFEVQYYDYAQNDVFTQSVHELQYSEQSQNVIYLDIELTSDSNVIPYSQYLEESQQASVPHTDISPQQNCLIVSMFEQISGHATSWDSTNKENKLVNESLTAELDRYRERVKILEQRNNVDLSTKERESIKKQKDPEMEKKKVNCNPINYAELNKLSEDFGKCFVPQQELSTEQMFWLSSSDKNSVKPSTSNSHVKIDVPSEIPKGFEHTKKVFVTEVIPWLKVFKDCFQEFEKNLLDEITEVQNAFTQMEAVMEQCFVDKKLNVNDESVDTCEKCLKLKAEFLKKNDIFNVISKRFSHLEKHRISLEVAMQLSQEIFQKDISYTKQSYPDLQEYFKLNDLKAQLQAKDTIIITLKEKVKALIGILECVKHDIDEIETTNIELKHSVAKERLIAVTPMNKDSKVRPADPVTSSKHSAKFVAFITRNKNKQPSGNTKKYKISQPPSSNKTNKVEDQPKGVKTRKNKKDRVYQIKSHADDMQSVLNTNSKSMCDVCNECLFDANHDKCVVNCVHDVNVILIVIWYLDSGCSKHMTENHSQLTNFVDKFLGTVKFGHNLFSVGQFCDSDLEVAFRKHTCFVRNLGGKDILLVQIYVDDIIFASTDLELCESFSDVMCSKFMISMMGKLSFFPGLQISQSPRGIFLNQSKYALGSLKMYGMETSKQVDTPMVDKSKLDEDPKGKAVDPTRHREMIGTLMYLTSSRPNLIFDVCMCVRYQAKPTKKHLHAVKRIFKYLRGTINMGLWYSKYSFVALIAFADADHAENGVVELYFVETDYQLANIFTKALPRERLNFLIEKLGMKIMSPETLISLAEEDVIMNPQEIKHVIARDEAWVPAAERVKISPTNVRLETTVQQKEETFQVVIDLIKNSTCLKAFKISVDVPTIQKAKDSESYEFLLANKICVVDAEVFMKVLDICLRNEGEEFTESKGKGSQGKKTRDTAKENVHVSEDSDPEPLVRKKTSKRSVAKKKATISAADNIVPDPDLALELGKQAGDNLVLVAQMKELDADNVESENKEKEEMTDAAKVDAEKTVSSDYGDQFLDLSYSDNLSSVVKDSSDAESKPLLDVHIQKEIPQITTLPPPQFTSTISHMLQTTPIQTTIPTPPIITAVPEITSLIAVQLKVTKVEQDVSELKKIDHSVAALASIQS</sequence>
<feature type="region of interest" description="Disordered" evidence="2">
    <location>
        <begin position="660"/>
        <end position="699"/>
    </location>
</feature>
<gene>
    <name evidence="4" type="ORF">Tci_006616</name>
</gene>
<comment type="caution">
    <text evidence="4">The sequence shown here is derived from an EMBL/GenBank/DDBJ whole genome shotgun (WGS) entry which is preliminary data.</text>
</comment>
<feature type="compositionally biased region" description="Basic and acidic residues" evidence="2">
    <location>
        <begin position="1167"/>
        <end position="1180"/>
    </location>
</feature>
<accession>A0A6L2JC99</accession>
<feature type="coiled-coil region" evidence="1">
    <location>
        <begin position="322"/>
        <end position="349"/>
    </location>
</feature>
<dbReference type="PANTHER" id="PTHR11439">
    <property type="entry name" value="GAG-POL-RELATED RETROTRANSPOSON"/>
    <property type="match status" value="1"/>
</dbReference>
<feature type="region of interest" description="Disordered" evidence="2">
    <location>
        <begin position="1155"/>
        <end position="1194"/>
    </location>
</feature>
<dbReference type="Pfam" id="PF07727">
    <property type="entry name" value="RVT_2"/>
    <property type="match status" value="1"/>
</dbReference>
<proteinExistence type="predicted"/>
<evidence type="ECO:0000256" key="2">
    <source>
        <dbReference type="SAM" id="MobiDB-lite"/>
    </source>
</evidence>
<dbReference type="Pfam" id="PF14223">
    <property type="entry name" value="Retrotran_gag_2"/>
    <property type="match status" value="1"/>
</dbReference>
<dbReference type="EMBL" id="BKCJ010000600">
    <property type="protein sequence ID" value="GEU34638.1"/>
    <property type="molecule type" value="Genomic_DNA"/>
</dbReference>
<dbReference type="PANTHER" id="PTHR11439:SF483">
    <property type="entry name" value="PEPTIDE SYNTHASE GLIP-LIKE, PUTATIVE (AFU_ORTHOLOGUE AFUA_3G12920)-RELATED"/>
    <property type="match status" value="1"/>
</dbReference>